<dbReference type="InterPro" id="IPR016039">
    <property type="entry name" value="Thiolase-like"/>
</dbReference>
<dbReference type="GO" id="GO:0015297">
    <property type="term" value="F:antiporter activity"/>
    <property type="evidence" value="ECO:0007669"/>
    <property type="project" value="InterPro"/>
</dbReference>
<evidence type="ECO:0000256" key="7">
    <source>
        <dbReference type="ARBA" id="ARBA00023315"/>
    </source>
</evidence>
<evidence type="ECO:0000256" key="4">
    <source>
        <dbReference type="ARBA" id="ARBA00022692"/>
    </source>
</evidence>
<feature type="domain" description="Thiolase N-terminal" evidence="10">
    <location>
        <begin position="164"/>
        <end position="400"/>
    </location>
</feature>
<dbReference type="PANTHER" id="PTHR18919">
    <property type="entry name" value="ACETYL-COA C-ACYLTRANSFERASE"/>
    <property type="match status" value="1"/>
</dbReference>
<evidence type="ECO:0000313" key="14">
    <source>
        <dbReference type="Proteomes" id="UP000654075"/>
    </source>
</evidence>
<proteinExistence type="inferred from homology"/>
<dbReference type="SUPFAM" id="SSF53901">
    <property type="entry name" value="Thiolase-like"/>
    <property type="match status" value="2"/>
</dbReference>
<dbReference type="AlphaFoldDB" id="A0A813DRR2"/>
<evidence type="ECO:0000313" key="13">
    <source>
        <dbReference type="EMBL" id="CAE8589037.1"/>
    </source>
</evidence>
<dbReference type="OrthoDB" id="5404651at2759"/>
<evidence type="ECO:0000256" key="5">
    <source>
        <dbReference type="ARBA" id="ARBA00022989"/>
    </source>
</evidence>
<feature type="non-terminal residue" evidence="13">
    <location>
        <position position="928"/>
    </location>
</feature>
<evidence type="ECO:0000256" key="6">
    <source>
        <dbReference type="ARBA" id="ARBA00023136"/>
    </source>
</evidence>
<dbReference type="Gene3D" id="3.40.47.10">
    <property type="match status" value="2"/>
</dbReference>
<dbReference type="InterPro" id="IPR020616">
    <property type="entry name" value="Thiolase_N"/>
</dbReference>
<dbReference type="InterPro" id="IPR020617">
    <property type="entry name" value="Thiolase_C"/>
</dbReference>
<dbReference type="CDD" id="cd00751">
    <property type="entry name" value="thiolase"/>
    <property type="match status" value="1"/>
</dbReference>
<dbReference type="Pfam" id="PF00999">
    <property type="entry name" value="Na_H_Exchanger"/>
    <property type="match status" value="1"/>
</dbReference>
<dbReference type="PROSITE" id="PS00099">
    <property type="entry name" value="THIOLASE_3"/>
    <property type="match status" value="1"/>
</dbReference>
<keyword evidence="3" id="KW-0808">Transferase</keyword>
<protein>
    <submittedName>
        <fullName evidence="13">Uncharacterized protein</fullName>
    </submittedName>
</protein>
<comment type="subcellular location">
    <subcellularLocation>
        <location evidence="1">Membrane</location>
        <topology evidence="1">Multi-pass membrane protein</topology>
    </subcellularLocation>
</comment>
<evidence type="ECO:0000256" key="8">
    <source>
        <dbReference type="SAM" id="MobiDB-lite"/>
    </source>
</evidence>
<dbReference type="GO" id="GO:0016747">
    <property type="term" value="F:acyltransferase activity, transferring groups other than amino-acyl groups"/>
    <property type="evidence" value="ECO:0007669"/>
    <property type="project" value="InterPro"/>
</dbReference>
<keyword evidence="14" id="KW-1185">Reference proteome</keyword>
<evidence type="ECO:0000256" key="3">
    <source>
        <dbReference type="ARBA" id="ARBA00022679"/>
    </source>
</evidence>
<organism evidence="13 14">
    <name type="scientific">Polarella glacialis</name>
    <name type="common">Dinoflagellate</name>
    <dbReference type="NCBI Taxonomy" id="89957"/>
    <lineage>
        <taxon>Eukaryota</taxon>
        <taxon>Sar</taxon>
        <taxon>Alveolata</taxon>
        <taxon>Dinophyceae</taxon>
        <taxon>Suessiales</taxon>
        <taxon>Suessiaceae</taxon>
        <taxon>Polarella</taxon>
    </lineage>
</organism>
<reference evidence="13" key="1">
    <citation type="submission" date="2021-02" db="EMBL/GenBank/DDBJ databases">
        <authorList>
            <person name="Dougan E. K."/>
            <person name="Rhodes N."/>
            <person name="Thang M."/>
            <person name="Chan C."/>
        </authorList>
    </citation>
    <scope>NUCLEOTIDE SEQUENCE</scope>
</reference>
<evidence type="ECO:0000256" key="9">
    <source>
        <dbReference type="SAM" id="Phobius"/>
    </source>
</evidence>
<accession>A0A813DRR2</accession>
<dbReference type="InterPro" id="IPR002155">
    <property type="entry name" value="Thiolase"/>
</dbReference>
<feature type="compositionally biased region" description="Polar residues" evidence="8">
    <location>
        <begin position="620"/>
        <end position="634"/>
    </location>
</feature>
<dbReference type="PROSITE" id="PS00737">
    <property type="entry name" value="THIOLASE_2"/>
    <property type="match status" value="1"/>
</dbReference>
<dbReference type="GO" id="GO:1902600">
    <property type="term" value="P:proton transmembrane transport"/>
    <property type="evidence" value="ECO:0007669"/>
    <property type="project" value="InterPro"/>
</dbReference>
<dbReference type="PANTHER" id="PTHR18919:SF107">
    <property type="entry name" value="ACETYL-COA ACETYLTRANSFERASE, CYTOSOLIC"/>
    <property type="match status" value="1"/>
</dbReference>
<feature type="domain" description="Cation/H+ exchanger transmembrane" evidence="11">
    <location>
        <begin position="1"/>
        <end position="120"/>
    </location>
</feature>
<comment type="caution">
    <text evidence="13">The sequence shown here is derived from an EMBL/GenBank/DDBJ whole genome shotgun (WGS) entry which is preliminary data.</text>
</comment>
<keyword evidence="7" id="KW-0012">Acyltransferase</keyword>
<dbReference type="GO" id="GO:0016020">
    <property type="term" value="C:membrane"/>
    <property type="evidence" value="ECO:0007669"/>
    <property type="project" value="UniProtKB-SubCell"/>
</dbReference>
<dbReference type="InterPro" id="IPR020613">
    <property type="entry name" value="Thiolase_CS"/>
</dbReference>
<evidence type="ECO:0000259" key="12">
    <source>
        <dbReference type="Pfam" id="PF02803"/>
    </source>
</evidence>
<feature type="region of interest" description="Disordered" evidence="8">
    <location>
        <begin position="612"/>
        <end position="636"/>
    </location>
</feature>
<dbReference type="Pfam" id="PF00108">
    <property type="entry name" value="Thiolase_N"/>
    <property type="match status" value="1"/>
</dbReference>
<dbReference type="EMBL" id="CAJNNV010003445">
    <property type="protein sequence ID" value="CAE8589037.1"/>
    <property type="molecule type" value="Genomic_DNA"/>
</dbReference>
<dbReference type="Pfam" id="PF02803">
    <property type="entry name" value="Thiolase_C"/>
    <property type="match status" value="1"/>
</dbReference>
<evidence type="ECO:0000259" key="10">
    <source>
        <dbReference type="Pfam" id="PF00108"/>
    </source>
</evidence>
<evidence type="ECO:0000259" key="11">
    <source>
        <dbReference type="Pfam" id="PF00999"/>
    </source>
</evidence>
<evidence type="ECO:0000256" key="1">
    <source>
        <dbReference type="ARBA" id="ARBA00004141"/>
    </source>
</evidence>
<keyword evidence="6 9" id="KW-0472">Membrane</keyword>
<dbReference type="NCBIfam" id="TIGR01930">
    <property type="entry name" value="AcCoA-C-Actrans"/>
    <property type="match status" value="1"/>
</dbReference>
<dbReference type="Gene3D" id="6.10.140.1330">
    <property type="match status" value="1"/>
</dbReference>
<gene>
    <name evidence="13" type="ORF">PGLA1383_LOCUS7816</name>
</gene>
<feature type="domain" description="Thiolase C-terminal" evidence="12">
    <location>
        <begin position="417"/>
        <end position="537"/>
    </location>
</feature>
<sequence length="928" mass="98063">ALISATDPVACNQTKTIALFGSSRFRTDPLLHALINGESVLNDAVAIVLFTTLSHHLDEEEPRLISASIMGHFCLVSLGSLAIGLAAGAVLSWVFCQSQQLDRFPDYEISAMFLGASVVLAQYNWYNLSDTSKVASKVAFETIAKLAECDGSSVAMALKTLLAGKFGGSISGVPAHVLGAEVIITYKRSSVIKALLADTGGKDMVEEVIIGQVLTAGVGQCPARQTVILAGLPVTCPALTINKALHLAAQAIASGEASVVIAGGQESMSSSPHVLPKSRDGQRMGDWKLTDTMIKDGLWCAFNDYHMGVTAENIAAQFLGSAGFGTKFGVDRQAQDEFAAASQQKASSSKKAPAFAVDEYVKADASVQQLQKLKPAFKKDGSVTAGNASGLNDGAAFAIFFISLLMSAAKAKALGLEVLAHVRGFASAGVDHRVDPKIMGTGPIPACKKVLQKDLIEANEAFAAQALAVNKEMGWDTSKVNVNGGAIALGHPIGASGCRIAVDLLHEMRRSNLSGNKRRGLATLCIGGGQGVAMCFESCVDNDYGSTKVFPLTLLLNLSRKVTTTISIVVLTTLVIGTAMEKIATVLRVIEPADQFSALSEPLAGFSELANGEEAPRESMGNTAGSQATSSTDQPPLKELLRSFSAGSGSTWAMSRKETLRTLHQLRFTSRAPFYQAFARFDLEAGVDLPSPGSNSMGGAMSSMVSTPSTAISSMQQVELPKYQELSSDQDQDDEAPMSSRLSTVQHLNLAVPQCSLYDDLDDAAKSALPPLGFVKGAEQKNINNSASIRTGVRVNGKAITSLPATFFATAADAREWGLVRCGHHSFYDGRIARHQTYHNQCLSCDCDDGTPEHALNRCPATKDVRSTWRRRVGPSSGYSDGSAAMAWMFDPGSLHNSGATCAAHVALVSALSRRGALVFRELRALNA</sequence>
<comment type="similarity">
    <text evidence="2">Belongs to the thiolase-like superfamily. Thiolase family.</text>
</comment>
<dbReference type="InterPro" id="IPR020610">
    <property type="entry name" value="Thiolase_AS"/>
</dbReference>
<feature type="transmembrane region" description="Helical" evidence="9">
    <location>
        <begin position="69"/>
        <end position="95"/>
    </location>
</feature>
<name>A0A813DRR2_POLGL</name>
<keyword evidence="5 9" id="KW-1133">Transmembrane helix</keyword>
<dbReference type="InterPro" id="IPR006153">
    <property type="entry name" value="Cation/H_exchanger_TM"/>
</dbReference>
<keyword evidence="4 9" id="KW-0812">Transmembrane</keyword>
<evidence type="ECO:0000256" key="2">
    <source>
        <dbReference type="ARBA" id="ARBA00010982"/>
    </source>
</evidence>
<dbReference type="Proteomes" id="UP000654075">
    <property type="component" value="Unassembled WGS sequence"/>
</dbReference>